<name>A0ABU5L939_9RICK</name>
<dbReference type="RefSeq" id="WP_322498090.1">
    <property type="nucleotide sequence ID" value="NZ_JARGYT010000078.1"/>
</dbReference>
<protein>
    <recommendedName>
        <fullName evidence="3">Nucleotidyltransferase</fullName>
    </recommendedName>
</protein>
<organism evidence="1 2">
    <name type="scientific">Candidatus Cyrtobacter comes</name>
    <dbReference type="NCBI Taxonomy" id="675776"/>
    <lineage>
        <taxon>Bacteria</taxon>
        <taxon>Pseudomonadati</taxon>
        <taxon>Pseudomonadota</taxon>
        <taxon>Alphaproteobacteria</taxon>
        <taxon>Rickettsiales</taxon>
        <taxon>Candidatus Midichloriaceae</taxon>
        <taxon>Candidatus Cyrtobacter</taxon>
    </lineage>
</organism>
<sequence>MNVVDIRSYSYYSKKVHFYDLIEAIRNYDKQEVIDCFGIALHDAEAFRKLRLKFLETSNAMQEALSLKPKNQEHVRQLQGYMSEYIKGIISLSSQDFQRKFYKAVAFAHYLSIGDFLNRKGYNTGIMIKENGDFDIISIDLDMALFSSLKNTFKSKLPEILGSDALAINELAFNQRLHLLPQANIFIQGGPSDKSCERLYEEILFNASRRNPHIDSILRKNRGVSESYSYYLDGLRSILQITDQQLKDILSQVPKQEYELLDKLSEELPYNNRSFQENIYKFLSERREKFREYFGTEITIKTNVRQI</sequence>
<accession>A0ABU5L939</accession>
<evidence type="ECO:0000313" key="2">
    <source>
        <dbReference type="Proteomes" id="UP001293791"/>
    </source>
</evidence>
<proteinExistence type="predicted"/>
<keyword evidence="2" id="KW-1185">Reference proteome</keyword>
<evidence type="ECO:0008006" key="3">
    <source>
        <dbReference type="Google" id="ProtNLM"/>
    </source>
</evidence>
<dbReference type="EMBL" id="JARGYT010000078">
    <property type="protein sequence ID" value="MDZ5762636.1"/>
    <property type="molecule type" value="Genomic_DNA"/>
</dbReference>
<evidence type="ECO:0000313" key="1">
    <source>
        <dbReference type="EMBL" id="MDZ5762636.1"/>
    </source>
</evidence>
<dbReference type="Proteomes" id="UP001293791">
    <property type="component" value="Unassembled WGS sequence"/>
</dbReference>
<comment type="caution">
    <text evidence="1">The sequence shown here is derived from an EMBL/GenBank/DDBJ whole genome shotgun (WGS) entry which is preliminary data.</text>
</comment>
<reference evidence="1 2" key="1">
    <citation type="submission" date="2023-02" db="EMBL/GenBank/DDBJ databases">
        <title>Host association and intracellularity evolved multiple times independently in the Rickettsiales.</title>
        <authorList>
            <person name="Castelli M."/>
            <person name="Nardi T."/>
            <person name="Gammuto L."/>
            <person name="Bellinzona G."/>
            <person name="Sabaneyeva E."/>
            <person name="Potekhin A."/>
            <person name="Serra V."/>
            <person name="Petroni G."/>
            <person name="Sassera D."/>
        </authorList>
    </citation>
    <scope>NUCLEOTIDE SEQUENCE [LARGE SCALE GENOMIC DNA]</scope>
    <source>
        <strain evidence="1 2">BOD18</strain>
    </source>
</reference>
<gene>
    <name evidence="1" type="ORF">Cyrtocomes_01027</name>
</gene>